<dbReference type="PANTHER" id="PTHR43761">
    <property type="entry name" value="D-ISOMER SPECIFIC 2-HYDROXYACID DEHYDROGENASE FAMILY PROTEIN (AFU_ORTHOLOGUE AFUA_1G13630)"/>
    <property type="match status" value="1"/>
</dbReference>
<dbReference type="PANTHER" id="PTHR43761:SF1">
    <property type="entry name" value="D-ISOMER SPECIFIC 2-HYDROXYACID DEHYDROGENASE CATALYTIC DOMAIN-CONTAINING PROTEIN-RELATED"/>
    <property type="match status" value="1"/>
</dbReference>
<keyword evidence="3" id="KW-0520">NAD</keyword>
<sequence length="323" mass="36650">MLIWIIDEEWTNYDLEKEYLPKVFKNVEIKISNYDYKKDLEEFGSEVDAILAQVYADIPRDTIEKLDNCKVISTYGGGYDRIDLEACKEKGIRVTNIQGYCAEDLADYVLAAIYHFNKKIQFYSDTCLENVEKGKWGSLVIEEPKHRISEENLVIVGFGAIGKAVAEKAKHTGINIYAIDDFLSEDEIAEYGVKKVSWDKGFSIADYVSVNLKGIDANKDKISMKEFKMMKNSSYIINTSRGKVIKEKDLIEAIKNKEIEGAILDVITNEPPKGNEEILHQRDILVTPHISYISIESMKALKEFALGNLEAVLKGKTPRDPVI</sequence>
<proteinExistence type="inferred from homology"/>
<dbReference type="Pfam" id="PF02826">
    <property type="entry name" value="2-Hacid_dh_C"/>
    <property type="match status" value="1"/>
</dbReference>
<dbReference type="InterPro" id="IPR050418">
    <property type="entry name" value="D-iso_2-hydroxyacid_DH_PdxB"/>
</dbReference>
<protein>
    <submittedName>
        <fullName evidence="7">NAD(P)-dependent oxidoreductase</fullName>
    </submittedName>
</protein>
<evidence type="ECO:0000256" key="4">
    <source>
        <dbReference type="RuleBase" id="RU003719"/>
    </source>
</evidence>
<evidence type="ECO:0000256" key="2">
    <source>
        <dbReference type="ARBA" id="ARBA00023002"/>
    </source>
</evidence>
<dbReference type="Pfam" id="PF00389">
    <property type="entry name" value="2-Hacid_dh"/>
    <property type="match status" value="1"/>
</dbReference>
<keyword evidence="2 4" id="KW-0560">Oxidoreductase</keyword>
<dbReference type="Proteomes" id="UP001491691">
    <property type="component" value="Unassembled WGS sequence"/>
</dbReference>
<name>A0ABV1J3J2_9FIRM</name>
<dbReference type="RefSeq" id="WP_349188674.1">
    <property type="nucleotide sequence ID" value="NZ_JBBNPP010000007.1"/>
</dbReference>
<evidence type="ECO:0000259" key="6">
    <source>
        <dbReference type="Pfam" id="PF02826"/>
    </source>
</evidence>
<feature type="domain" description="D-isomer specific 2-hydroxyacid dehydrogenase catalytic" evidence="5">
    <location>
        <begin position="18"/>
        <end position="322"/>
    </location>
</feature>
<organism evidence="7 8">
    <name type="scientific">Peptoniphilus senegalensis</name>
    <dbReference type="NCBI Taxonomy" id="1465757"/>
    <lineage>
        <taxon>Bacteria</taxon>
        <taxon>Bacillati</taxon>
        <taxon>Bacillota</taxon>
        <taxon>Tissierellia</taxon>
        <taxon>Tissierellales</taxon>
        <taxon>Peptoniphilaceae</taxon>
        <taxon>Peptoniphilus</taxon>
    </lineage>
</organism>
<comment type="caution">
    <text evidence="7">The sequence shown here is derived from an EMBL/GenBank/DDBJ whole genome shotgun (WGS) entry which is preliminary data.</text>
</comment>
<dbReference type="InterPro" id="IPR036291">
    <property type="entry name" value="NAD(P)-bd_dom_sf"/>
</dbReference>
<feature type="domain" description="D-isomer specific 2-hydroxyacid dehydrogenase NAD-binding" evidence="6">
    <location>
        <begin position="129"/>
        <end position="291"/>
    </location>
</feature>
<dbReference type="InterPro" id="IPR006139">
    <property type="entry name" value="D-isomer_2_OHA_DH_cat_dom"/>
</dbReference>
<gene>
    <name evidence="7" type="ORF">AAA073_04980</name>
</gene>
<dbReference type="InterPro" id="IPR006140">
    <property type="entry name" value="D-isomer_DH_NAD-bd"/>
</dbReference>
<evidence type="ECO:0000259" key="5">
    <source>
        <dbReference type="Pfam" id="PF00389"/>
    </source>
</evidence>
<evidence type="ECO:0000256" key="3">
    <source>
        <dbReference type="ARBA" id="ARBA00023027"/>
    </source>
</evidence>
<dbReference type="EMBL" id="JBBNPP010000007">
    <property type="protein sequence ID" value="MEQ3346784.1"/>
    <property type="molecule type" value="Genomic_DNA"/>
</dbReference>
<evidence type="ECO:0000313" key="7">
    <source>
        <dbReference type="EMBL" id="MEQ3346784.1"/>
    </source>
</evidence>
<dbReference type="SUPFAM" id="SSF51735">
    <property type="entry name" value="NAD(P)-binding Rossmann-fold domains"/>
    <property type="match status" value="1"/>
</dbReference>
<keyword evidence="8" id="KW-1185">Reference proteome</keyword>
<comment type="similarity">
    <text evidence="1 4">Belongs to the D-isomer specific 2-hydroxyacid dehydrogenase family.</text>
</comment>
<evidence type="ECO:0000313" key="8">
    <source>
        <dbReference type="Proteomes" id="UP001491691"/>
    </source>
</evidence>
<dbReference type="SUPFAM" id="SSF52283">
    <property type="entry name" value="Formate/glycerate dehydrogenase catalytic domain-like"/>
    <property type="match status" value="1"/>
</dbReference>
<evidence type="ECO:0000256" key="1">
    <source>
        <dbReference type="ARBA" id="ARBA00005854"/>
    </source>
</evidence>
<reference evidence="7 8" key="1">
    <citation type="submission" date="2024-04" db="EMBL/GenBank/DDBJ databases">
        <title>Human intestinal bacterial collection.</title>
        <authorList>
            <person name="Pauvert C."/>
            <person name="Hitch T.C.A."/>
            <person name="Clavel T."/>
        </authorList>
    </citation>
    <scope>NUCLEOTIDE SEQUENCE [LARGE SCALE GENOMIC DNA]</scope>
    <source>
        <strain evidence="7 8">CLA-SR-H019</strain>
    </source>
</reference>
<dbReference type="Gene3D" id="3.40.50.720">
    <property type="entry name" value="NAD(P)-binding Rossmann-like Domain"/>
    <property type="match status" value="2"/>
</dbReference>
<accession>A0ABV1J3J2</accession>